<evidence type="ECO:0000259" key="6">
    <source>
        <dbReference type="PROSITE" id="PS50887"/>
    </source>
</evidence>
<gene>
    <name evidence="7" type="ORF">HMPREF9488_03056</name>
</gene>
<dbReference type="SUPFAM" id="SSF55785">
    <property type="entry name" value="PYP-like sensor domain (PAS domain)"/>
    <property type="match status" value="3"/>
</dbReference>
<evidence type="ECO:0000259" key="2">
    <source>
        <dbReference type="PROSITE" id="PS50110"/>
    </source>
</evidence>
<dbReference type="CDD" id="cd00130">
    <property type="entry name" value="PAS"/>
    <property type="match status" value="1"/>
</dbReference>
<keyword evidence="1" id="KW-0597">Phosphoprotein</keyword>
<dbReference type="PROSITE" id="PS50887">
    <property type="entry name" value="GGDEF"/>
    <property type="match status" value="2"/>
</dbReference>
<dbReference type="eggNOG" id="COG5001">
    <property type="taxonomic scope" value="Bacteria"/>
</dbReference>
<accession>E7GE63</accession>
<dbReference type="InterPro" id="IPR043128">
    <property type="entry name" value="Rev_trsase/Diguanyl_cyclase"/>
</dbReference>
<dbReference type="PROSITE" id="PS50112">
    <property type="entry name" value="PAS"/>
    <property type="match status" value="1"/>
</dbReference>
<feature type="domain" description="PAC" evidence="4">
    <location>
        <begin position="1073"/>
        <end position="1125"/>
    </location>
</feature>
<dbReference type="PROSITE" id="PS50113">
    <property type="entry name" value="PAC"/>
    <property type="match status" value="1"/>
</dbReference>
<feature type="modified residue" description="4-aspartylphosphate" evidence="1">
    <location>
        <position position="54"/>
    </location>
</feature>
<feature type="domain" description="PAS" evidence="3">
    <location>
        <begin position="868"/>
        <end position="942"/>
    </location>
</feature>
<dbReference type="SMART" id="SM00086">
    <property type="entry name" value="PAC"/>
    <property type="match status" value="3"/>
</dbReference>
<dbReference type="InterPro" id="IPR011006">
    <property type="entry name" value="CheY-like_superfamily"/>
</dbReference>
<dbReference type="Proteomes" id="UP000003157">
    <property type="component" value="Unassembled WGS sequence"/>
</dbReference>
<dbReference type="Gene3D" id="3.30.70.270">
    <property type="match status" value="2"/>
</dbReference>
<dbReference type="Gene3D" id="3.40.50.2300">
    <property type="match status" value="1"/>
</dbReference>
<dbReference type="Pfam" id="PF08447">
    <property type="entry name" value="PAS_3"/>
    <property type="match status" value="2"/>
</dbReference>
<dbReference type="PROSITE" id="PS50883">
    <property type="entry name" value="EAL"/>
    <property type="match status" value="1"/>
</dbReference>
<dbReference type="GeneID" id="78230304"/>
<feature type="domain" description="GGDEF" evidence="6">
    <location>
        <begin position="1283"/>
        <end position="1409"/>
    </location>
</feature>
<dbReference type="OrthoDB" id="9805474at2"/>
<dbReference type="Gene3D" id="3.20.20.450">
    <property type="entry name" value="EAL domain"/>
    <property type="match status" value="1"/>
</dbReference>
<dbReference type="HOGENOM" id="CLU_253767_0_0_9"/>
<dbReference type="RefSeq" id="WP_008790139.1">
    <property type="nucleotide sequence ID" value="NZ_AKCB01000001.1"/>
</dbReference>
<dbReference type="CDD" id="cd01949">
    <property type="entry name" value="GGDEF"/>
    <property type="match status" value="2"/>
</dbReference>
<feature type="domain" description="EAL" evidence="5">
    <location>
        <begin position="296"/>
        <end position="549"/>
    </location>
</feature>
<evidence type="ECO:0000259" key="4">
    <source>
        <dbReference type="PROSITE" id="PS50113"/>
    </source>
</evidence>
<sequence>MGKSHLLIAGKNKELLKELGDALTDDFLVLYCDQIKKAKEILKTTLSLSFMIVDIDDFDETFEIAHYVKKYPRLATLPVFVLGKADANLESKCFQLGGTDYIKKPYQIEKIVNRVKSVYHIYAHNIYRDYFEKDILTNVYNKEYFLSEVEYILQENPDKKYDLICFDIDRFKLINDLYGTAGGDRLLQYIAKVYSDICMQYHWIIGRLHNDVFVILMERGSMSYEELTTAVSRQLESVSVNVKIVLSFGIYPITDCHLSASVMCDRALMTSKSIKGNYETTYKIYQDVLRQNIMDEQTIINEMENALVNHEFVPYYQPKYNIETGSIIGFEALVRWIHPQKGIIPPNQFIPLFESNGFISQVDFCIWEQVCQDLRRLLDKGYYVMPISVNVSRIELYLNIKEKLLYLLDKYNVPIELLRLEITETAYTNNPEQLIEVVDKLRKQGFSILMDDFGSGYSSLNMLKEVPVDVLKIDLNFLQDLQTSGKSEKILESVLIMSRKLSLSVIAEGVETKEQIDFLRSIGCLRAQGYYYSRPVTRQMMFEIYEDQSIAKGDTKDEIERLINIDDVLNNIHKVDDIEWYRSAILRLDAQIFEFDFITGSMRYYDSRLSPQTGELSKIEVPNYLQRIQDGYHIHPDDVEKVMYILSGHSDTKESIRAKPYFSDESYQWYSVITHTIYNDYNQPIIAVGVMRNISEYKLNEVSLFALSHMDTHDKPQISINEVWQHIGQEMFFDRIYSTIRYEQPTHLYMHYQHDYQLETPTYHPLTTQQQQQLMSCYQQNGGIIILQKDEIEQNQECSALKEYFLNGSYTIVCLPILRQGEYVGETVLVCHEKRNLTESERNVLIEIGKYINSYMDSYFFSIQLQEKNALYNAVVENMYSSILMLEVTPDMQTLIYANKAFYQLYGYDDDLHIPDLDVMELLVAEDRQKVIDALLDSIHTKEIRTCLYRGTHRDGHILSLEMRTKHLEQSLEGKHVVLVIIDDRSAQIHHQQETRLSEMKYKLAFEQTHRRLWDYNIKTKQLYRSKAVQEDTGTPELIENVPEYFVENNYIHPDYHQGYLDFYRKISQGEDCDYLFKALHKDGVYKWMHITYHVLFDEYGQPDHAIGFGEDVNEVYANKIRIQQEQYYEAIMYGSRLYYDINLSENSIVYNDHRNLLEDVNEFTYTHFLEYITEKVVSPNDHQKFLHEFSRKQLMHLFKEGKTLLSREYELGTEEKRWYEIDINLYTPIDSTDICAFITTRDIDERKRYELSLEFNVKHDDLTGVYTRNAIQKYVESIIKQKPIAVMMIDVNEFKLINDTFGHTYGDDTLRNIADVLLQVVNNRGVVGRMGGDEFIVVIDDFKDRQEIINMAKRINDSIHLTYVVNQEKHTLSCSIGIACSDDINNSFKRLYRQADENLYNMKKRVKI</sequence>
<feature type="domain" description="GGDEF" evidence="6">
    <location>
        <begin position="159"/>
        <end position="287"/>
    </location>
</feature>
<dbReference type="InterPro" id="IPR000700">
    <property type="entry name" value="PAS-assoc_C"/>
</dbReference>
<dbReference type="SMART" id="SM00052">
    <property type="entry name" value="EAL"/>
    <property type="match status" value="1"/>
</dbReference>
<dbReference type="STRING" id="100884.GCA_000269565_02489"/>
<proteinExistence type="predicted"/>
<evidence type="ECO:0000256" key="1">
    <source>
        <dbReference type="PROSITE-ProRule" id="PRU00169"/>
    </source>
</evidence>
<dbReference type="SUPFAM" id="SSF141868">
    <property type="entry name" value="EAL domain-like"/>
    <property type="match status" value="1"/>
</dbReference>
<dbReference type="CDD" id="cd01948">
    <property type="entry name" value="EAL"/>
    <property type="match status" value="1"/>
</dbReference>
<dbReference type="SUPFAM" id="SSF52172">
    <property type="entry name" value="CheY-like"/>
    <property type="match status" value="1"/>
</dbReference>
<dbReference type="EMBL" id="ADKX01000044">
    <property type="protein sequence ID" value="EFW03664.1"/>
    <property type="molecule type" value="Genomic_DNA"/>
</dbReference>
<dbReference type="SUPFAM" id="SSF55073">
    <property type="entry name" value="Nucleotide cyclase"/>
    <property type="match status" value="2"/>
</dbReference>
<evidence type="ECO:0000259" key="3">
    <source>
        <dbReference type="PROSITE" id="PS50112"/>
    </source>
</evidence>
<dbReference type="InterPro" id="IPR035919">
    <property type="entry name" value="EAL_sf"/>
</dbReference>
<dbReference type="eggNOG" id="COG2200">
    <property type="taxonomic scope" value="Bacteria"/>
</dbReference>
<dbReference type="InterPro" id="IPR001633">
    <property type="entry name" value="EAL_dom"/>
</dbReference>
<feature type="domain" description="Response regulatory" evidence="2">
    <location>
        <begin position="5"/>
        <end position="119"/>
    </location>
</feature>
<dbReference type="PANTHER" id="PTHR44757">
    <property type="entry name" value="DIGUANYLATE CYCLASE DGCP"/>
    <property type="match status" value="1"/>
</dbReference>
<dbReference type="NCBIfam" id="TIGR00229">
    <property type="entry name" value="sensory_box"/>
    <property type="match status" value="1"/>
</dbReference>
<dbReference type="InterPro" id="IPR029787">
    <property type="entry name" value="Nucleotide_cyclase"/>
</dbReference>
<evidence type="ECO:0000313" key="7">
    <source>
        <dbReference type="EMBL" id="EFW03664.1"/>
    </source>
</evidence>
<dbReference type="InterPro" id="IPR000014">
    <property type="entry name" value="PAS"/>
</dbReference>
<name>E7GE63_9FIRM</name>
<dbReference type="InterPro" id="IPR001610">
    <property type="entry name" value="PAC"/>
</dbReference>
<evidence type="ECO:0000259" key="5">
    <source>
        <dbReference type="PROSITE" id="PS50883"/>
    </source>
</evidence>
<dbReference type="Pfam" id="PF00563">
    <property type="entry name" value="EAL"/>
    <property type="match status" value="1"/>
</dbReference>
<dbReference type="NCBIfam" id="TIGR00254">
    <property type="entry name" value="GGDEF"/>
    <property type="match status" value="2"/>
</dbReference>
<evidence type="ECO:0000313" key="8">
    <source>
        <dbReference type="Proteomes" id="UP000003157"/>
    </source>
</evidence>
<comment type="caution">
    <text evidence="7">The sequence shown here is derived from an EMBL/GenBank/DDBJ whole genome shotgun (WGS) entry which is preliminary data.</text>
</comment>
<dbReference type="Pfam" id="PF00990">
    <property type="entry name" value="GGDEF"/>
    <property type="match status" value="2"/>
</dbReference>
<dbReference type="InterPro" id="IPR035965">
    <property type="entry name" value="PAS-like_dom_sf"/>
</dbReference>
<dbReference type="InterPro" id="IPR052155">
    <property type="entry name" value="Biofilm_reg_signaling"/>
</dbReference>
<dbReference type="PROSITE" id="PS50110">
    <property type="entry name" value="RESPONSE_REGULATORY"/>
    <property type="match status" value="1"/>
</dbReference>
<dbReference type="GO" id="GO:0000160">
    <property type="term" value="P:phosphorelay signal transduction system"/>
    <property type="evidence" value="ECO:0007669"/>
    <property type="project" value="InterPro"/>
</dbReference>
<dbReference type="InterPro" id="IPR000160">
    <property type="entry name" value="GGDEF_dom"/>
</dbReference>
<dbReference type="SMART" id="SM00267">
    <property type="entry name" value="GGDEF"/>
    <property type="match status" value="2"/>
</dbReference>
<organism evidence="7 8">
    <name type="scientific">Coprobacillus cateniformis</name>
    <dbReference type="NCBI Taxonomy" id="100884"/>
    <lineage>
        <taxon>Bacteria</taxon>
        <taxon>Bacillati</taxon>
        <taxon>Bacillota</taxon>
        <taxon>Erysipelotrichia</taxon>
        <taxon>Erysipelotrichales</taxon>
        <taxon>Coprobacillaceae</taxon>
        <taxon>Coprobacillus</taxon>
    </lineage>
</organism>
<dbReference type="InterPro" id="IPR001789">
    <property type="entry name" value="Sig_transdc_resp-reg_receiver"/>
</dbReference>
<dbReference type="Gene3D" id="3.30.450.20">
    <property type="entry name" value="PAS domain"/>
    <property type="match status" value="3"/>
</dbReference>
<dbReference type="InterPro" id="IPR013655">
    <property type="entry name" value="PAS_fold_3"/>
</dbReference>
<keyword evidence="8" id="KW-1185">Reference proteome</keyword>
<protein>
    <submittedName>
        <fullName evidence="7">Uncharacterized protein</fullName>
    </submittedName>
</protein>
<dbReference type="PANTHER" id="PTHR44757:SF2">
    <property type="entry name" value="BIOFILM ARCHITECTURE MAINTENANCE PROTEIN MBAA"/>
    <property type="match status" value="1"/>
</dbReference>
<reference evidence="7 8" key="1">
    <citation type="submission" date="2010-12" db="EMBL/GenBank/DDBJ databases">
        <title>The Genome Sequence of Coprobacillus sp. strain 29_1.</title>
        <authorList>
            <consortium name="The Broad Institute Genome Sequencing Platform"/>
            <person name="Earl A."/>
            <person name="Ward D."/>
            <person name="Feldgarden M."/>
            <person name="Gevers D."/>
            <person name="Daigneault M."/>
            <person name="Sibley C.D."/>
            <person name="White A."/>
            <person name="Strauss J."/>
            <person name="Allen-Vercoe E."/>
            <person name="Young S.K."/>
            <person name="Zeng Q."/>
            <person name="Gargeya S."/>
            <person name="Fitzgerald M."/>
            <person name="Haas B."/>
            <person name="Abouelleil A."/>
            <person name="Alvarado L."/>
            <person name="Arachchi H.M."/>
            <person name="Berlin A."/>
            <person name="Brown A."/>
            <person name="Chapman S.B."/>
            <person name="Chen Z."/>
            <person name="Dunbar C."/>
            <person name="Freedman E."/>
            <person name="Gearin G."/>
            <person name="Gellesch M."/>
            <person name="Goldberg J."/>
            <person name="Griggs A."/>
            <person name="Gujja S."/>
            <person name="Heilman E."/>
            <person name="Heiman D."/>
            <person name="Howarth C."/>
            <person name="Larson L."/>
            <person name="Lui A."/>
            <person name="MacDonald P.J.P."/>
            <person name="Mehta T."/>
            <person name="Montmayeur A."/>
            <person name="Murphy C."/>
            <person name="Neiman D."/>
            <person name="Pearson M."/>
            <person name="Priest M."/>
            <person name="Roberts A."/>
            <person name="Saif S."/>
            <person name="Shea T."/>
            <person name="Shenoy N."/>
            <person name="Sisk P."/>
            <person name="Stolte C."/>
            <person name="Sykes S."/>
            <person name="White J."/>
            <person name="Yandava C."/>
            <person name="Nusbaum C."/>
            <person name="Birren B."/>
        </authorList>
    </citation>
    <scope>NUCLEOTIDE SEQUENCE [LARGE SCALE GENOMIC DNA]</scope>
    <source>
        <strain evidence="7 8">29_1</strain>
    </source>
</reference>